<name>A0AAE0VYD6_9BIVA</name>
<evidence type="ECO:0000256" key="3">
    <source>
        <dbReference type="ARBA" id="ARBA00004496"/>
    </source>
</evidence>
<evidence type="ECO:0000256" key="11">
    <source>
        <dbReference type="ARBA" id="ARBA00023136"/>
    </source>
</evidence>
<feature type="compositionally biased region" description="Polar residues" evidence="14">
    <location>
        <begin position="373"/>
        <end position="394"/>
    </location>
</feature>
<feature type="compositionally biased region" description="Low complexity" evidence="14">
    <location>
        <begin position="358"/>
        <end position="368"/>
    </location>
</feature>
<dbReference type="PANTHER" id="PTHR21771:SF1">
    <property type="entry name" value="MITOCHONDRIA-EATING PROTEIN"/>
    <property type="match status" value="1"/>
</dbReference>
<feature type="coiled-coil region" evidence="13">
    <location>
        <begin position="113"/>
        <end position="169"/>
    </location>
</feature>
<dbReference type="PANTHER" id="PTHR21771">
    <property type="entry name" value="MITOCHONDRIA-EATING PROTEIN-RELATED"/>
    <property type="match status" value="1"/>
</dbReference>
<dbReference type="Proteomes" id="UP001195483">
    <property type="component" value="Unassembled WGS sequence"/>
</dbReference>
<keyword evidence="7" id="KW-1000">Mitochondrion outer membrane</keyword>
<evidence type="ECO:0000256" key="1">
    <source>
        <dbReference type="ARBA" id="ARBA00004294"/>
    </source>
</evidence>
<evidence type="ECO:0000256" key="13">
    <source>
        <dbReference type="SAM" id="Coils"/>
    </source>
</evidence>
<evidence type="ECO:0000256" key="9">
    <source>
        <dbReference type="ARBA" id="ARBA00023121"/>
    </source>
</evidence>
<dbReference type="InterPro" id="IPR031981">
    <property type="entry name" value="MIEAP_C"/>
</dbReference>
<gene>
    <name evidence="16" type="ORF">CHS0354_030871</name>
</gene>
<dbReference type="GO" id="GO:0008289">
    <property type="term" value="F:lipid binding"/>
    <property type="evidence" value="ECO:0007669"/>
    <property type="project" value="UniProtKB-KW"/>
</dbReference>
<evidence type="ECO:0000256" key="10">
    <source>
        <dbReference type="ARBA" id="ARBA00023128"/>
    </source>
</evidence>
<feature type="coiled-coil region" evidence="13">
    <location>
        <begin position="6"/>
        <end position="47"/>
    </location>
</feature>
<feature type="compositionally biased region" description="Polar residues" evidence="14">
    <location>
        <begin position="316"/>
        <end position="333"/>
    </location>
</feature>
<accession>A0AAE0VYD6</accession>
<keyword evidence="10" id="KW-0496">Mitochondrion</keyword>
<dbReference type="EMBL" id="JAEAOA010001835">
    <property type="protein sequence ID" value="KAK3594524.1"/>
    <property type="molecule type" value="Genomic_DNA"/>
</dbReference>
<evidence type="ECO:0000256" key="4">
    <source>
        <dbReference type="ARBA" id="ARBA00008233"/>
    </source>
</evidence>
<dbReference type="Pfam" id="PF16026">
    <property type="entry name" value="MIEAP"/>
    <property type="match status" value="1"/>
</dbReference>
<evidence type="ECO:0000256" key="6">
    <source>
        <dbReference type="ARBA" id="ARBA00022490"/>
    </source>
</evidence>
<keyword evidence="17" id="KW-1185">Reference proteome</keyword>
<dbReference type="AlphaFoldDB" id="A0AAE0VYD6"/>
<reference evidence="16" key="2">
    <citation type="journal article" date="2021" name="Genome Biol. Evol.">
        <title>Developing a high-quality reference genome for a parasitic bivalve with doubly uniparental inheritance (Bivalvia: Unionida).</title>
        <authorList>
            <person name="Smith C.H."/>
        </authorList>
    </citation>
    <scope>NUCLEOTIDE SEQUENCE</scope>
    <source>
        <strain evidence="16">CHS0354</strain>
        <tissue evidence="16">Mantle</tissue>
    </source>
</reference>
<reference evidence="16" key="1">
    <citation type="journal article" date="2021" name="Genome Biol. Evol.">
        <title>A High-Quality Reference Genome for a Parasitic Bivalve with Doubly Uniparental Inheritance (Bivalvia: Unionida).</title>
        <authorList>
            <person name="Smith C.H."/>
        </authorList>
    </citation>
    <scope>NUCLEOTIDE SEQUENCE</scope>
    <source>
        <strain evidence="16">CHS0354</strain>
    </source>
</reference>
<evidence type="ECO:0000256" key="7">
    <source>
        <dbReference type="ARBA" id="ARBA00022787"/>
    </source>
</evidence>
<dbReference type="GO" id="GO:0005759">
    <property type="term" value="C:mitochondrial matrix"/>
    <property type="evidence" value="ECO:0007669"/>
    <property type="project" value="UniProtKB-SubCell"/>
</dbReference>
<comment type="caution">
    <text evidence="16">The sequence shown here is derived from an EMBL/GenBank/DDBJ whole genome shotgun (WGS) entry which is preliminary data.</text>
</comment>
<evidence type="ECO:0000256" key="12">
    <source>
        <dbReference type="ARBA" id="ARBA00032687"/>
    </source>
</evidence>
<sequence length="394" mass="45860">MLEICKRELNQERKNFERDLQRKSERIKQLEEDKNDLLNRISSQAAARMTYDNPNITDLSDQNRPTKILERYSVLYDNQWTDAFDILQNKYEQLETEAIAILLHVLSVSFDVCKAARRQKEDLLKTLKEYIGADEYDQDVTILEVMRTLKGTKRNIKKMQKQFDEHVRNKLDMIYKDKIEDIRPYMEECVAICLLINIQEPPMELIGFVPSSDLGFDLSVFRAFTESGSKIKYIVWPALYLYQNGPILCKGVAQGMNDLSNVQTQNGPKDYENKRELLREVNRQEEVSKVEYMNDQVSRDRNVDLEQKKYPDAFNVSPTSASIPLKSISPQSRNKTEKCRPQYDKNGSSQHIDKTTKSTKNTYNSPKTEQPIKGNNQEIMKSKPTATNEQSTRL</sequence>
<comment type="subcellular location">
    <subcellularLocation>
        <location evidence="3">Cytoplasm</location>
    </subcellularLocation>
    <subcellularLocation>
        <location evidence="2">Mitochondrion matrix</location>
    </subcellularLocation>
    <subcellularLocation>
        <location evidence="1">Mitochondrion outer membrane</location>
    </subcellularLocation>
</comment>
<organism evidence="16 17">
    <name type="scientific">Potamilus streckersoni</name>
    <dbReference type="NCBI Taxonomy" id="2493646"/>
    <lineage>
        <taxon>Eukaryota</taxon>
        <taxon>Metazoa</taxon>
        <taxon>Spiralia</taxon>
        <taxon>Lophotrochozoa</taxon>
        <taxon>Mollusca</taxon>
        <taxon>Bivalvia</taxon>
        <taxon>Autobranchia</taxon>
        <taxon>Heteroconchia</taxon>
        <taxon>Palaeoheterodonta</taxon>
        <taxon>Unionida</taxon>
        <taxon>Unionoidea</taxon>
        <taxon>Unionidae</taxon>
        <taxon>Ambleminae</taxon>
        <taxon>Lampsilini</taxon>
        <taxon>Potamilus</taxon>
    </lineage>
</organism>
<evidence type="ECO:0000256" key="5">
    <source>
        <dbReference type="ARBA" id="ARBA00019863"/>
    </source>
</evidence>
<evidence type="ECO:0000259" key="15">
    <source>
        <dbReference type="Pfam" id="PF16026"/>
    </source>
</evidence>
<protein>
    <recommendedName>
        <fullName evidence="5">Mitochondria-eating protein</fullName>
    </recommendedName>
    <alternativeName>
        <fullName evidence="12">Spermatogenesis-associated protein 18</fullName>
    </alternativeName>
</protein>
<evidence type="ECO:0000256" key="8">
    <source>
        <dbReference type="ARBA" id="ARBA00023054"/>
    </source>
</evidence>
<reference evidence="16" key="3">
    <citation type="submission" date="2023-05" db="EMBL/GenBank/DDBJ databases">
        <authorList>
            <person name="Smith C.H."/>
        </authorList>
    </citation>
    <scope>NUCLEOTIDE SEQUENCE</scope>
    <source>
        <strain evidence="16">CHS0354</strain>
        <tissue evidence="16">Mantle</tissue>
    </source>
</reference>
<evidence type="ECO:0000256" key="2">
    <source>
        <dbReference type="ARBA" id="ARBA00004305"/>
    </source>
</evidence>
<keyword evidence="8 13" id="KW-0175">Coiled coil</keyword>
<dbReference type="GO" id="GO:0035694">
    <property type="term" value="P:mitochondrial protein catabolic process"/>
    <property type="evidence" value="ECO:0007669"/>
    <property type="project" value="InterPro"/>
</dbReference>
<evidence type="ECO:0000313" key="16">
    <source>
        <dbReference type="EMBL" id="KAK3594524.1"/>
    </source>
</evidence>
<keyword evidence="9" id="KW-0446">Lipid-binding</keyword>
<feature type="region of interest" description="Disordered" evidence="14">
    <location>
        <begin position="311"/>
        <end position="394"/>
    </location>
</feature>
<feature type="domain" description="Mitochondria-eating protein C-terminal" evidence="15">
    <location>
        <begin position="64"/>
        <end position="253"/>
    </location>
</feature>
<comment type="similarity">
    <text evidence="4">Belongs to the MIEAP family.</text>
</comment>
<feature type="compositionally biased region" description="Basic and acidic residues" evidence="14">
    <location>
        <begin position="334"/>
        <end position="343"/>
    </location>
</feature>
<dbReference type="GO" id="GO:0035695">
    <property type="term" value="P:mitophagy by internal vacuole formation"/>
    <property type="evidence" value="ECO:0007669"/>
    <property type="project" value="TreeGrafter"/>
</dbReference>
<evidence type="ECO:0000256" key="14">
    <source>
        <dbReference type="SAM" id="MobiDB-lite"/>
    </source>
</evidence>
<keyword evidence="11" id="KW-0472">Membrane</keyword>
<evidence type="ECO:0000313" key="17">
    <source>
        <dbReference type="Proteomes" id="UP001195483"/>
    </source>
</evidence>
<dbReference type="InterPro" id="IPR026169">
    <property type="entry name" value="MIEAP"/>
</dbReference>
<keyword evidence="6" id="KW-0963">Cytoplasm</keyword>
<dbReference type="GO" id="GO:0005741">
    <property type="term" value="C:mitochondrial outer membrane"/>
    <property type="evidence" value="ECO:0007669"/>
    <property type="project" value="UniProtKB-SubCell"/>
</dbReference>
<proteinExistence type="inferred from homology"/>